<dbReference type="InterPro" id="IPR044946">
    <property type="entry name" value="Restrct_endonuc_typeI_TRD_sf"/>
</dbReference>
<evidence type="ECO:0000256" key="2">
    <source>
        <dbReference type="ARBA" id="ARBA00022747"/>
    </source>
</evidence>
<keyword evidence="2" id="KW-0680">Restriction system</keyword>
<dbReference type="InterPro" id="IPR052021">
    <property type="entry name" value="Type-I_RS_S_subunit"/>
</dbReference>
<evidence type="ECO:0000313" key="5">
    <source>
        <dbReference type="EMBL" id="RAU91436.1"/>
    </source>
</evidence>
<dbReference type="InterPro" id="IPR000055">
    <property type="entry name" value="Restrct_endonuc_typeI_TRD"/>
</dbReference>
<evidence type="ECO:0000256" key="3">
    <source>
        <dbReference type="ARBA" id="ARBA00023125"/>
    </source>
</evidence>
<dbReference type="PANTHER" id="PTHR30408">
    <property type="entry name" value="TYPE-1 RESTRICTION ENZYME ECOKI SPECIFICITY PROTEIN"/>
    <property type="match status" value="1"/>
</dbReference>
<dbReference type="EMBL" id="QMEU01000087">
    <property type="protein sequence ID" value="RAU91436.1"/>
    <property type="molecule type" value="Genomic_DNA"/>
</dbReference>
<dbReference type="Gene3D" id="3.90.220.20">
    <property type="entry name" value="DNA methylase specificity domains"/>
    <property type="match status" value="2"/>
</dbReference>
<dbReference type="Proteomes" id="UP000250347">
    <property type="component" value="Unassembled WGS sequence"/>
</dbReference>
<evidence type="ECO:0000259" key="4">
    <source>
        <dbReference type="Pfam" id="PF01420"/>
    </source>
</evidence>
<dbReference type="RefSeq" id="WP_112710069.1">
    <property type="nucleotide sequence ID" value="NZ_QMEU01000087.1"/>
</dbReference>
<feature type="domain" description="Type I restriction modification DNA specificity" evidence="4">
    <location>
        <begin position="20"/>
        <end position="151"/>
    </location>
</feature>
<dbReference type="AlphaFoldDB" id="A0A329KHG6"/>
<keyword evidence="5" id="KW-0378">Hydrolase</keyword>
<dbReference type="GO" id="GO:0009307">
    <property type="term" value="P:DNA restriction-modification system"/>
    <property type="evidence" value="ECO:0007669"/>
    <property type="project" value="UniProtKB-KW"/>
</dbReference>
<dbReference type="GO" id="GO:0004519">
    <property type="term" value="F:endonuclease activity"/>
    <property type="evidence" value="ECO:0007669"/>
    <property type="project" value="UniProtKB-KW"/>
</dbReference>
<proteinExistence type="inferred from homology"/>
<dbReference type="Pfam" id="PF01420">
    <property type="entry name" value="Methylase_S"/>
    <property type="match status" value="1"/>
</dbReference>
<reference evidence="5 6" key="1">
    <citation type="submission" date="2018-06" db="EMBL/GenBank/DDBJ databases">
        <title>NTM in soil in Japan.</title>
        <authorList>
            <person name="Ohya K."/>
        </authorList>
    </citation>
    <scope>NUCLEOTIDE SEQUENCE [LARGE SCALE GENOMIC DNA]</scope>
    <source>
        <strain evidence="5 6">GF76</strain>
    </source>
</reference>
<dbReference type="SUPFAM" id="SSF116734">
    <property type="entry name" value="DNA methylase specificity domain"/>
    <property type="match status" value="2"/>
</dbReference>
<protein>
    <submittedName>
        <fullName evidence="5">Restriction endonuclease subunit S</fullName>
    </submittedName>
</protein>
<dbReference type="CDD" id="cd17266">
    <property type="entry name" value="RMtype1_S_Sau1132ORF3780P-TRD2-CR2_like"/>
    <property type="match status" value="1"/>
</dbReference>
<name>A0A329KHG6_9MYCO</name>
<evidence type="ECO:0000256" key="1">
    <source>
        <dbReference type="ARBA" id="ARBA00010923"/>
    </source>
</evidence>
<sequence>MNTVLGDHLDFRSGSSAPRRASGGGVPIYGANGAIGYAAEHNASGPLIVLGRVGSYCGSLRYCDSDVWVTENALVCRAKDPRETRYWYYALHTCRLADHRSGSGQALLNQRILNDVSVPTVAAGERRRIAEVLGALDDKIAANDRVIETAERLMIALAKAVPGRVRLSSLASRSTVTRHLSEFDERLAHFSLPAFDDGARPRLVDAAAVRSAKLLLTEPCVLFAKLNPRIPRIWNVPRLPSHMAVASTEFVVLRPQGCDSSALWSALRQPDVSLRLRWRAAGTSGSHQRIQPGDLLEVPVPDVRRLSRAVLRTISDLGALCHARHAESARLSAFRDALLPMLVGGKVRVSSRHSVARIVAGLARLPGSSSRHPVARIVAGLR</sequence>
<gene>
    <name evidence="5" type="ORF">DQP58_20600</name>
</gene>
<dbReference type="GO" id="GO:0003677">
    <property type="term" value="F:DNA binding"/>
    <property type="evidence" value="ECO:0007669"/>
    <property type="project" value="UniProtKB-KW"/>
</dbReference>
<keyword evidence="3" id="KW-0238">DNA-binding</keyword>
<organism evidence="5 6">
    <name type="scientific">Mycobacterium colombiense</name>
    <dbReference type="NCBI Taxonomy" id="339268"/>
    <lineage>
        <taxon>Bacteria</taxon>
        <taxon>Bacillati</taxon>
        <taxon>Actinomycetota</taxon>
        <taxon>Actinomycetes</taxon>
        <taxon>Mycobacteriales</taxon>
        <taxon>Mycobacteriaceae</taxon>
        <taxon>Mycobacterium</taxon>
        <taxon>Mycobacterium avium complex (MAC)</taxon>
    </lineage>
</organism>
<dbReference type="PANTHER" id="PTHR30408:SF13">
    <property type="entry name" value="TYPE I RESTRICTION ENZYME HINDI SPECIFICITY SUBUNIT"/>
    <property type="match status" value="1"/>
</dbReference>
<keyword evidence="5" id="KW-0540">Nuclease</keyword>
<keyword evidence="5" id="KW-0255">Endonuclease</keyword>
<comment type="caution">
    <text evidence="5">The sequence shown here is derived from an EMBL/GenBank/DDBJ whole genome shotgun (WGS) entry which is preliminary data.</text>
</comment>
<accession>A0A329KHG6</accession>
<evidence type="ECO:0000313" key="6">
    <source>
        <dbReference type="Proteomes" id="UP000250347"/>
    </source>
</evidence>
<comment type="similarity">
    <text evidence="1">Belongs to the type-I restriction system S methylase family.</text>
</comment>